<dbReference type="EMBL" id="JAFJMO010000008">
    <property type="protein sequence ID" value="KAJ8269683.1"/>
    <property type="molecule type" value="Genomic_DNA"/>
</dbReference>
<feature type="region of interest" description="Disordered" evidence="3">
    <location>
        <begin position="1"/>
        <end position="39"/>
    </location>
</feature>
<evidence type="ECO:0000313" key="4">
    <source>
        <dbReference type="EMBL" id="KAJ8269683.1"/>
    </source>
</evidence>
<comment type="caution">
    <text evidence="4">The sequence shown here is derived from an EMBL/GenBank/DDBJ whole genome shotgun (WGS) entry which is preliminary data.</text>
</comment>
<protein>
    <recommendedName>
        <fullName evidence="2">Cilia- and flagella-associated protein 97</fullName>
    </recommendedName>
</protein>
<feature type="compositionally biased region" description="Polar residues" evidence="3">
    <location>
        <begin position="230"/>
        <end position="240"/>
    </location>
</feature>
<reference evidence="4" key="1">
    <citation type="journal article" date="2023" name="Science">
        <title>Genome structures resolve the early diversification of teleost fishes.</title>
        <authorList>
            <person name="Parey E."/>
            <person name="Louis A."/>
            <person name="Montfort J."/>
            <person name="Bouchez O."/>
            <person name="Roques C."/>
            <person name="Iampietro C."/>
            <person name="Lluch J."/>
            <person name="Castinel A."/>
            <person name="Donnadieu C."/>
            <person name="Desvignes T."/>
            <person name="Floi Bucao C."/>
            <person name="Jouanno E."/>
            <person name="Wen M."/>
            <person name="Mejri S."/>
            <person name="Dirks R."/>
            <person name="Jansen H."/>
            <person name="Henkel C."/>
            <person name="Chen W.J."/>
            <person name="Zahm M."/>
            <person name="Cabau C."/>
            <person name="Klopp C."/>
            <person name="Thompson A.W."/>
            <person name="Robinson-Rechavi M."/>
            <person name="Braasch I."/>
            <person name="Lecointre G."/>
            <person name="Bobe J."/>
            <person name="Postlethwait J.H."/>
            <person name="Berthelot C."/>
            <person name="Roest Crollius H."/>
            <person name="Guiguen Y."/>
        </authorList>
    </citation>
    <scope>NUCLEOTIDE SEQUENCE</scope>
    <source>
        <strain evidence="4">Concon-B</strain>
    </source>
</reference>
<feature type="region of interest" description="Disordered" evidence="3">
    <location>
        <begin position="377"/>
        <end position="454"/>
    </location>
</feature>
<dbReference type="InterPro" id="IPR029488">
    <property type="entry name" value="Hmw/CFAP97"/>
</dbReference>
<evidence type="ECO:0000313" key="5">
    <source>
        <dbReference type="Proteomes" id="UP001152803"/>
    </source>
</evidence>
<dbReference type="GO" id="GO:0007283">
    <property type="term" value="P:spermatogenesis"/>
    <property type="evidence" value="ECO:0007669"/>
    <property type="project" value="TreeGrafter"/>
</dbReference>
<feature type="region of interest" description="Disordered" evidence="3">
    <location>
        <begin position="60"/>
        <end position="240"/>
    </location>
</feature>
<evidence type="ECO:0000256" key="1">
    <source>
        <dbReference type="ARBA" id="ARBA00008315"/>
    </source>
</evidence>
<organism evidence="4 5">
    <name type="scientific">Conger conger</name>
    <name type="common">Conger eel</name>
    <name type="synonym">Muraena conger</name>
    <dbReference type="NCBI Taxonomy" id="82655"/>
    <lineage>
        <taxon>Eukaryota</taxon>
        <taxon>Metazoa</taxon>
        <taxon>Chordata</taxon>
        <taxon>Craniata</taxon>
        <taxon>Vertebrata</taxon>
        <taxon>Euteleostomi</taxon>
        <taxon>Actinopterygii</taxon>
        <taxon>Neopterygii</taxon>
        <taxon>Teleostei</taxon>
        <taxon>Anguilliformes</taxon>
        <taxon>Congridae</taxon>
        <taxon>Conger</taxon>
    </lineage>
</organism>
<comment type="similarity">
    <text evidence="1">Belongs to the CFAP97 family.</text>
</comment>
<accession>A0A9Q1DH60</accession>
<feature type="compositionally biased region" description="Basic and acidic residues" evidence="3">
    <location>
        <begin position="1"/>
        <end position="29"/>
    </location>
</feature>
<proteinExistence type="inferred from homology"/>
<feature type="region of interest" description="Disordered" evidence="3">
    <location>
        <begin position="326"/>
        <end position="352"/>
    </location>
</feature>
<evidence type="ECO:0000256" key="3">
    <source>
        <dbReference type="SAM" id="MobiDB-lite"/>
    </source>
</evidence>
<dbReference type="PANTHER" id="PTHR23035">
    <property type="entry name" value="CILIA- AND FLAGELLA-ASSOCIATED PROTEIN 97-RELATED"/>
    <property type="match status" value="1"/>
</dbReference>
<feature type="compositionally biased region" description="Low complexity" evidence="3">
    <location>
        <begin position="415"/>
        <end position="431"/>
    </location>
</feature>
<evidence type="ECO:0000256" key="2">
    <source>
        <dbReference type="ARBA" id="ARBA00021424"/>
    </source>
</evidence>
<dbReference type="OrthoDB" id="515313at2759"/>
<feature type="compositionally biased region" description="Basic residues" evidence="3">
    <location>
        <begin position="157"/>
        <end position="169"/>
    </location>
</feature>
<sequence>MYSPKELEGEVDHSFFDSDCEEHGKERGDNAAVSGRNTEVRAQVEVVVSREGNCLSNEALSKEAKGDCSVEEDRSRPSSTSSLLSFEEQSEADDELDKNRSTHVQITTKIPSGLSAEENGKDNDEDDDEDGYKRSDEDTEEEPDQKPPKSKVANHCLPKKSSGKFRSGKHSPGSSSKSDSSYTSPEDSSASESSPQRKRACSPPYRAKLGALARREKLRLPPEESEDTVTDVTPLSTPDISPVQSFELALRKEGERERVIVRQQNVLGGLAADDVGSVSEAFLSVSQQLERELVLETSGRRPRKNFSFSNDEVARIDRENQRLLRELTRRSPRSPRPRSTPLKKPSSPPVRMCHSALNRQREQLRIERENVAFLKRLESAKPTPGMKRAEQLSDYQRQARYLGATSPSKLERTGSSRSSAGKSSRVSSASSLHRARPASSVSTAVSKASRTAWP</sequence>
<dbReference type="InterPro" id="IPR038791">
    <property type="entry name" value="Cfap97/Hemingway"/>
</dbReference>
<gene>
    <name evidence="4" type="ORF">COCON_G00122900</name>
</gene>
<keyword evidence="5" id="KW-1185">Reference proteome</keyword>
<feature type="compositionally biased region" description="Low complexity" evidence="3">
    <location>
        <begin position="77"/>
        <end position="87"/>
    </location>
</feature>
<feature type="compositionally biased region" description="Low complexity" evidence="3">
    <location>
        <begin position="170"/>
        <end position="194"/>
    </location>
</feature>
<dbReference type="AlphaFoldDB" id="A0A9Q1DH60"/>
<feature type="compositionally biased region" description="Basic and acidic residues" evidence="3">
    <location>
        <begin position="60"/>
        <end position="76"/>
    </location>
</feature>
<dbReference type="Proteomes" id="UP001152803">
    <property type="component" value="Unassembled WGS sequence"/>
</dbReference>
<feature type="compositionally biased region" description="Basic and acidic residues" evidence="3">
    <location>
        <begin position="213"/>
        <end position="222"/>
    </location>
</feature>
<name>A0A9Q1DH60_CONCO</name>
<dbReference type="Pfam" id="PF13879">
    <property type="entry name" value="Hmw_CFAP97"/>
    <property type="match status" value="1"/>
</dbReference>
<dbReference type="PANTHER" id="PTHR23035:SF1">
    <property type="entry name" value="CILIA- AND FLAGELLA-ASSOCIATED PROTEIN 97"/>
    <property type="match status" value="1"/>
</dbReference>
<feature type="compositionally biased region" description="Low complexity" evidence="3">
    <location>
        <begin position="438"/>
        <end position="454"/>
    </location>
</feature>